<dbReference type="STRING" id="1891926.Fuma_05884"/>
<dbReference type="Gene3D" id="3.30.420.100">
    <property type="match status" value="1"/>
</dbReference>
<comment type="similarity">
    <text evidence="1 7">Belongs to the universal ribosomal protein uL18 family.</text>
</comment>
<dbReference type="NCBIfam" id="TIGR00060">
    <property type="entry name" value="L18_bact"/>
    <property type="match status" value="1"/>
</dbReference>
<dbReference type="FunFam" id="3.30.420.100:FF:000001">
    <property type="entry name" value="50S ribosomal protein L18"/>
    <property type="match status" value="1"/>
</dbReference>
<dbReference type="CDD" id="cd00432">
    <property type="entry name" value="Ribosomal_L18_L5e"/>
    <property type="match status" value="1"/>
</dbReference>
<dbReference type="KEGG" id="fmr:Fuma_05884"/>
<evidence type="ECO:0000256" key="5">
    <source>
        <dbReference type="ARBA" id="ARBA00023274"/>
    </source>
</evidence>
<dbReference type="Proteomes" id="UP000187735">
    <property type="component" value="Chromosome"/>
</dbReference>
<dbReference type="GO" id="GO:0003735">
    <property type="term" value="F:structural constituent of ribosome"/>
    <property type="evidence" value="ECO:0007669"/>
    <property type="project" value="InterPro"/>
</dbReference>
<evidence type="ECO:0000313" key="9">
    <source>
        <dbReference type="Proteomes" id="UP000187735"/>
    </source>
</evidence>
<name>A0A1P8WQ73_9PLAN</name>
<dbReference type="PANTHER" id="PTHR12899:SF3">
    <property type="entry name" value="LARGE RIBOSOMAL SUBUNIT PROTEIN UL18M"/>
    <property type="match status" value="1"/>
</dbReference>
<keyword evidence="2 7" id="KW-0699">rRNA-binding</keyword>
<evidence type="ECO:0000256" key="6">
    <source>
        <dbReference type="ARBA" id="ARBA00035197"/>
    </source>
</evidence>
<comment type="function">
    <text evidence="7">This is one of the proteins that bind and probably mediate the attachment of the 5S RNA into the large ribosomal subunit, where it forms part of the central protuberance.</text>
</comment>
<dbReference type="AlphaFoldDB" id="A0A1P8WQ73"/>
<protein>
    <recommendedName>
        <fullName evidence="6 7">Large ribosomal subunit protein uL18</fullName>
    </recommendedName>
</protein>
<gene>
    <name evidence="7" type="primary">rplR</name>
    <name evidence="8" type="ORF">Fuma_05884</name>
</gene>
<dbReference type="GO" id="GO:0008097">
    <property type="term" value="F:5S rRNA binding"/>
    <property type="evidence" value="ECO:0007669"/>
    <property type="project" value="TreeGrafter"/>
</dbReference>
<dbReference type="InterPro" id="IPR057268">
    <property type="entry name" value="Ribosomal_L18"/>
</dbReference>
<evidence type="ECO:0000313" key="8">
    <source>
        <dbReference type="EMBL" id="APZ96216.1"/>
    </source>
</evidence>
<proteinExistence type="inferred from homology"/>
<dbReference type="GO" id="GO:0006412">
    <property type="term" value="P:translation"/>
    <property type="evidence" value="ECO:0007669"/>
    <property type="project" value="UniProtKB-UniRule"/>
</dbReference>
<dbReference type="GO" id="GO:0022625">
    <property type="term" value="C:cytosolic large ribosomal subunit"/>
    <property type="evidence" value="ECO:0007669"/>
    <property type="project" value="TreeGrafter"/>
</dbReference>
<dbReference type="RefSeq" id="WP_077027266.1">
    <property type="nucleotide sequence ID" value="NZ_CP017641.1"/>
</dbReference>
<comment type="subunit">
    <text evidence="7">Part of the 50S ribosomal subunit; part of the 5S rRNA/L5/L18/L25 subcomplex. Contacts the 5S and 23S rRNAs.</text>
</comment>
<dbReference type="InterPro" id="IPR004389">
    <property type="entry name" value="Ribosomal_uL18_bac-type"/>
</dbReference>
<dbReference type="PANTHER" id="PTHR12899">
    <property type="entry name" value="39S RIBOSOMAL PROTEIN L18, MITOCHONDRIAL"/>
    <property type="match status" value="1"/>
</dbReference>
<organism evidence="8 9">
    <name type="scientific">Fuerstiella marisgermanici</name>
    <dbReference type="NCBI Taxonomy" id="1891926"/>
    <lineage>
        <taxon>Bacteria</taxon>
        <taxon>Pseudomonadati</taxon>
        <taxon>Planctomycetota</taxon>
        <taxon>Planctomycetia</taxon>
        <taxon>Planctomycetales</taxon>
        <taxon>Planctomycetaceae</taxon>
        <taxon>Fuerstiella</taxon>
    </lineage>
</organism>
<reference evidence="8 9" key="1">
    <citation type="journal article" date="2016" name="Front. Microbiol.">
        <title>Fuerstia marisgermanicae gen. nov., sp. nov., an Unusual Member of the Phylum Planctomycetes from the German Wadden Sea.</title>
        <authorList>
            <person name="Kohn T."/>
            <person name="Heuer A."/>
            <person name="Jogler M."/>
            <person name="Vollmers J."/>
            <person name="Boedeker C."/>
            <person name="Bunk B."/>
            <person name="Rast P."/>
            <person name="Borchert D."/>
            <person name="Glockner I."/>
            <person name="Freese H.M."/>
            <person name="Klenk H.P."/>
            <person name="Overmann J."/>
            <person name="Kaster A.K."/>
            <person name="Rohde M."/>
            <person name="Wiegand S."/>
            <person name="Jogler C."/>
        </authorList>
    </citation>
    <scope>NUCLEOTIDE SEQUENCE [LARGE SCALE GENOMIC DNA]</scope>
    <source>
        <strain evidence="8 9">NH11</strain>
    </source>
</reference>
<evidence type="ECO:0000256" key="2">
    <source>
        <dbReference type="ARBA" id="ARBA00022730"/>
    </source>
</evidence>
<keyword evidence="5 7" id="KW-0687">Ribonucleoprotein</keyword>
<dbReference type="OrthoDB" id="9810939at2"/>
<keyword evidence="4 7" id="KW-0689">Ribosomal protein</keyword>
<evidence type="ECO:0000256" key="7">
    <source>
        <dbReference type="HAMAP-Rule" id="MF_01337"/>
    </source>
</evidence>
<evidence type="ECO:0000256" key="3">
    <source>
        <dbReference type="ARBA" id="ARBA00022884"/>
    </source>
</evidence>
<sequence>MKTQKRLAQRSKRRGFRVRNRVRRDAHGRPRLSVFKSNRHIYAQIIDDAQGRTLVAASTLESAVAGAGKVAGTCEMAETVGKLIGERAKEKGIESVVFDRGPFRYHGRVAALAEAARAQGLTF</sequence>
<accession>A0A1P8WQ73</accession>
<keyword evidence="9" id="KW-1185">Reference proteome</keyword>
<evidence type="ECO:0000256" key="4">
    <source>
        <dbReference type="ARBA" id="ARBA00022980"/>
    </source>
</evidence>
<dbReference type="Pfam" id="PF00861">
    <property type="entry name" value="Ribosomal_L18p"/>
    <property type="match status" value="1"/>
</dbReference>
<dbReference type="HAMAP" id="MF_01337_B">
    <property type="entry name" value="Ribosomal_uL18_B"/>
    <property type="match status" value="1"/>
</dbReference>
<dbReference type="InterPro" id="IPR005484">
    <property type="entry name" value="Ribosomal_uL18_bac/plant/anim"/>
</dbReference>
<evidence type="ECO:0000256" key="1">
    <source>
        <dbReference type="ARBA" id="ARBA00007116"/>
    </source>
</evidence>
<keyword evidence="3 7" id="KW-0694">RNA-binding</keyword>
<dbReference type="EMBL" id="CP017641">
    <property type="protein sequence ID" value="APZ96216.1"/>
    <property type="molecule type" value="Genomic_DNA"/>
</dbReference>
<dbReference type="SUPFAM" id="SSF53137">
    <property type="entry name" value="Translational machinery components"/>
    <property type="match status" value="1"/>
</dbReference>